<dbReference type="AlphaFoldDB" id="A0A8X8X7Y3"/>
<evidence type="ECO:0000313" key="2">
    <source>
        <dbReference type="Proteomes" id="UP000298416"/>
    </source>
</evidence>
<protein>
    <submittedName>
        <fullName evidence="1">Uncharacterized protein</fullName>
    </submittedName>
</protein>
<sequence>MDRSPLSSVIAKDEFEEIEVAEFDVNVLWELLHGEPKGRKRQAVTMMAQLQSKLQRPQYHAMKLEVGMGSHAWRWMRFLK</sequence>
<organism evidence="1">
    <name type="scientific">Salvia splendens</name>
    <name type="common">Scarlet sage</name>
    <dbReference type="NCBI Taxonomy" id="180675"/>
    <lineage>
        <taxon>Eukaryota</taxon>
        <taxon>Viridiplantae</taxon>
        <taxon>Streptophyta</taxon>
        <taxon>Embryophyta</taxon>
        <taxon>Tracheophyta</taxon>
        <taxon>Spermatophyta</taxon>
        <taxon>Magnoliopsida</taxon>
        <taxon>eudicotyledons</taxon>
        <taxon>Gunneridae</taxon>
        <taxon>Pentapetalae</taxon>
        <taxon>asterids</taxon>
        <taxon>lamiids</taxon>
        <taxon>Lamiales</taxon>
        <taxon>Lamiaceae</taxon>
        <taxon>Nepetoideae</taxon>
        <taxon>Mentheae</taxon>
        <taxon>Salviinae</taxon>
        <taxon>Salvia</taxon>
        <taxon>Salvia subgen. Calosphace</taxon>
        <taxon>core Calosphace</taxon>
    </lineage>
</organism>
<reference evidence="1" key="2">
    <citation type="submission" date="2020-08" db="EMBL/GenBank/DDBJ databases">
        <title>Plant Genome Project.</title>
        <authorList>
            <person name="Zhang R.-G."/>
        </authorList>
    </citation>
    <scope>NUCLEOTIDE SEQUENCE</scope>
    <source>
        <strain evidence="1">Huo1</strain>
        <tissue evidence="1">Leaf</tissue>
    </source>
</reference>
<name>A0A8X8X7Y3_SALSN</name>
<reference evidence="1" key="1">
    <citation type="submission" date="2018-01" db="EMBL/GenBank/DDBJ databases">
        <authorList>
            <person name="Mao J.F."/>
        </authorList>
    </citation>
    <scope>NUCLEOTIDE SEQUENCE</scope>
    <source>
        <strain evidence="1">Huo1</strain>
        <tissue evidence="1">Leaf</tissue>
    </source>
</reference>
<accession>A0A8X8X7Y3</accession>
<keyword evidence="2" id="KW-1185">Reference proteome</keyword>
<dbReference type="Proteomes" id="UP000298416">
    <property type="component" value="Unassembled WGS sequence"/>
</dbReference>
<comment type="caution">
    <text evidence="1">The sequence shown here is derived from an EMBL/GenBank/DDBJ whole genome shotgun (WGS) entry which is preliminary data.</text>
</comment>
<evidence type="ECO:0000313" key="1">
    <source>
        <dbReference type="EMBL" id="KAG6406966.1"/>
    </source>
</evidence>
<dbReference type="EMBL" id="PNBA02000011">
    <property type="protein sequence ID" value="KAG6406966.1"/>
    <property type="molecule type" value="Genomic_DNA"/>
</dbReference>
<gene>
    <name evidence="1" type="ORF">SASPL_129946</name>
</gene>
<proteinExistence type="predicted"/>